<feature type="transmembrane region" description="Helical" evidence="6">
    <location>
        <begin position="35"/>
        <end position="55"/>
    </location>
</feature>
<dbReference type="GO" id="GO:0016020">
    <property type="term" value="C:membrane"/>
    <property type="evidence" value="ECO:0007669"/>
    <property type="project" value="UniProtKB-SubCell"/>
</dbReference>
<keyword evidence="4 6" id="KW-1133">Transmembrane helix</keyword>
<evidence type="ECO:0000256" key="4">
    <source>
        <dbReference type="ARBA" id="ARBA00022989"/>
    </source>
</evidence>
<reference evidence="8" key="1">
    <citation type="submission" date="2015-08" db="EMBL/GenBank/DDBJ databases">
        <authorList>
            <person name="Varghese N."/>
        </authorList>
    </citation>
    <scope>NUCLEOTIDE SEQUENCE [LARGE SCALE GENOMIC DNA]</scope>
    <source>
        <strain evidence="8">DSM 27808</strain>
    </source>
</reference>
<name>A0A0K6H595_9GAMM</name>
<evidence type="ECO:0000313" key="7">
    <source>
        <dbReference type="EMBL" id="CUA86149.1"/>
    </source>
</evidence>
<dbReference type="PANTHER" id="PTHR12608">
    <property type="entry name" value="TRANSMEMBRANE PROTEIN HTP-1 RELATED"/>
    <property type="match status" value="1"/>
</dbReference>
<dbReference type="Proteomes" id="UP000182598">
    <property type="component" value="Unassembled WGS sequence"/>
</dbReference>
<feature type="transmembrane region" description="Helical" evidence="6">
    <location>
        <begin position="133"/>
        <end position="154"/>
    </location>
</feature>
<dbReference type="OrthoDB" id="9801356at2"/>
<dbReference type="GO" id="GO:0046873">
    <property type="term" value="F:metal ion transmembrane transporter activity"/>
    <property type="evidence" value="ECO:0007669"/>
    <property type="project" value="InterPro"/>
</dbReference>
<evidence type="ECO:0000256" key="3">
    <source>
        <dbReference type="ARBA" id="ARBA00022692"/>
    </source>
</evidence>
<dbReference type="PANTHER" id="PTHR12608:SF1">
    <property type="entry name" value="TRANSMEMBRANE PROTEIN 165"/>
    <property type="match status" value="1"/>
</dbReference>
<comment type="subcellular location">
    <subcellularLocation>
        <location evidence="1 6">Membrane</location>
        <topology evidence="1 6">Multi-pass membrane protein</topology>
    </subcellularLocation>
</comment>
<dbReference type="EMBL" id="CYHB01000003">
    <property type="protein sequence ID" value="CUA86149.1"/>
    <property type="molecule type" value="Genomic_DNA"/>
</dbReference>
<organism evidence="7 8">
    <name type="scientific">Pseudidiomarina woesei</name>
    <dbReference type="NCBI Taxonomy" id="1381080"/>
    <lineage>
        <taxon>Bacteria</taxon>
        <taxon>Pseudomonadati</taxon>
        <taxon>Pseudomonadota</taxon>
        <taxon>Gammaproteobacteria</taxon>
        <taxon>Alteromonadales</taxon>
        <taxon>Idiomarinaceae</taxon>
        <taxon>Pseudidiomarina</taxon>
    </lineage>
</organism>
<sequence length="185" mass="20119">MDAFLTSTLTVAIAEIGDKTQLLSLFLAARYRHKWSIIAGIFVATVLNHFVSAWFGSWVISVLPQDTATYVVAGSFIAVGLWVLIPDKADDDDMGVVRKYGAFVATTVLFFLAEIGDKTQVATIVLGAQYSNVWLVTLGTTIGMMLANVPVVLLGNKLMQKLPLDLARYMASALFIVLGVVALFW</sequence>
<feature type="transmembrane region" description="Helical" evidence="6">
    <location>
        <begin position="97"/>
        <end position="113"/>
    </location>
</feature>
<proteinExistence type="inferred from homology"/>
<dbReference type="InterPro" id="IPR001727">
    <property type="entry name" value="GDT1-like"/>
</dbReference>
<feature type="transmembrane region" description="Helical" evidence="6">
    <location>
        <begin position="67"/>
        <end position="85"/>
    </location>
</feature>
<accession>A0A0K6H595</accession>
<keyword evidence="5 6" id="KW-0472">Membrane</keyword>
<keyword evidence="3 6" id="KW-0812">Transmembrane</keyword>
<evidence type="ECO:0000313" key="8">
    <source>
        <dbReference type="Proteomes" id="UP000182598"/>
    </source>
</evidence>
<evidence type="ECO:0000256" key="6">
    <source>
        <dbReference type="RuleBase" id="RU365102"/>
    </source>
</evidence>
<evidence type="ECO:0000256" key="5">
    <source>
        <dbReference type="ARBA" id="ARBA00023136"/>
    </source>
</evidence>
<dbReference type="AlphaFoldDB" id="A0A0K6H595"/>
<gene>
    <name evidence="7" type="ORF">Ga0061064_1425</name>
</gene>
<feature type="transmembrane region" description="Helical" evidence="6">
    <location>
        <begin position="166"/>
        <end position="184"/>
    </location>
</feature>
<protein>
    <recommendedName>
        <fullName evidence="6">GDT1 family protein</fullName>
    </recommendedName>
</protein>
<evidence type="ECO:0000256" key="2">
    <source>
        <dbReference type="ARBA" id="ARBA00009190"/>
    </source>
</evidence>
<keyword evidence="8" id="KW-1185">Reference proteome</keyword>
<evidence type="ECO:0000256" key="1">
    <source>
        <dbReference type="ARBA" id="ARBA00004141"/>
    </source>
</evidence>
<dbReference type="RefSeq" id="WP_055439082.1">
    <property type="nucleotide sequence ID" value="NZ_CYHB01000003.1"/>
</dbReference>
<dbReference type="Pfam" id="PF01169">
    <property type="entry name" value="GDT1"/>
    <property type="match status" value="2"/>
</dbReference>
<comment type="similarity">
    <text evidence="2 6">Belongs to the GDT1 family.</text>
</comment>